<dbReference type="GO" id="GO:0030490">
    <property type="term" value="P:maturation of SSU-rRNA"/>
    <property type="evidence" value="ECO:0007669"/>
    <property type="project" value="TreeGrafter"/>
</dbReference>
<feature type="compositionally biased region" description="Basic and acidic residues" evidence="2">
    <location>
        <begin position="417"/>
        <end position="432"/>
    </location>
</feature>
<reference evidence="3" key="2">
    <citation type="submission" date="2020-06" db="EMBL/GenBank/DDBJ databases">
        <authorList>
            <person name="Sheffer M."/>
        </authorList>
    </citation>
    <scope>NUCLEOTIDE SEQUENCE</scope>
</reference>
<feature type="region of interest" description="Disordered" evidence="2">
    <location>
        <begin position="231"/>
        <end position="279"/>
    </location>
</feature>
<sequence length="614" mass="70798">MRKFVKQAKIHAINKCTKQIKFLENRKGNEEQIAKTKRKLQRLLEEVNILKKIKPDSVSKLALSKAKDWKAVLAEKNIPLEERCFAMLANHPPVQKCVEKFHNDNSELIPKIPELVKQWEEKKSKRSQMLKQKQKVKQNDVKNPNTVPIGNKNNFHKSSEIQTECQNSESLESLPDSSDIKNFQKDTSQQNLKNEKAVRRKVSLNNASDNLVSVSIPNCRDEKKLLTIDDAESDDESDASLSNSSDFSNHLSNQVKEKTNNDKSYKHSKKSETSVLDPETNLAQEKVLLKSNSKEPIIKSDKEGNSEKMQGIRSKLLEISMSKTKVQNKPRSKSSTIFQQSNAGEKSDDESSVEKYKMADKNANISNTKAKPSLPINLEVKNKIKAITMLDLNELQDVDEIPIEKSDSDIEDENSEDSGKQKKDPFFLRDGEPVSESDEDETVERETMRKRDFPSFKKKQYGAFNKREQRDHSFPKSKFEKHSMNGRNSSFRENSFMKNKKESTFKGNKRNFKQTFDDNSEYRQNKNFKFASKDKFNKRNGLNNFAKNHEEKTFSQNHSRDSKWSSHSSKPNLSNSPQKNKPDDKPLHPSWEAKRKLKEAATLKFQGKRMVFND</sequence>
<accession>A0A8T0EGL5</accession>
<feature type="compositionally biased region" description="Polar residues" evidence="2">
    <location>
        <begin position="485"/>
        <end position="497"/>
    </location>
</feature>
<dbReference type="GO" id="GO:0005634">
    <property type="term" value="C:nucleus"/>
    <property type="evidence" value="ECO:0007669"/>
    <property type="project" value="TreeGrafter"/>
</dbReference>
<feature type="compositionally biased region" description="Low complexity" evidence="2">
    <location>
        <begin position="168"/>
        <end position="177"/>
    </location>
</feature>
<feature type="compositionally biased region" description="Basic and acidic residues" evidence="2">
    <location>
        <begin position="547"/>
        <end position="564"/>
    </location>
</feature>
<organism evidence="3 4">
    <name type="scientific">Argiope bruennichi</name>
    <name type="common">Wasp spider</name>
    <name type="synonym">Aranea bruennichi</name>
    <dbReference type="NCBI Taxonomy" id="94029"/>
    <lineage>
        <taxon>Eukaryota</taxon>
        <taxon>Metazoa</taxon>
        <taxon>Ecdysozoa</taxon>
        <taxon>Arthropoda</taxon>
        <taxon>Chelicerata</taxon>
        <taxon>Arachnida</taxon>
        <taxon>Araneae</taxon>
        <taxon>Araneomorphae</taxon>
        <taxon>Entelegynae</taxon>
        <taxon>Araneoidea</taxon>
        <taxon>Araneidae</taxon>
        <taxon>Argiope</taxon>
    </lineage>
</organism>
<evidence type="ECO:0000313" key="3">
    <source>
        <dbReference type="EMBL" id="KAF8771790.1"/>
    </source>
</evidence>
<feature type="compositionally biased region" description="Basic and acidic residues" evidence="2">
    <location>
        <begin position="255"/>
        <end position="265"/>
    </location>
</feature>
<dbReference type="Proteomes" id="UP000807504">
    <property type="component" value="Unassembled WGS sequence"/>
</dbReference>
<feature type="compositionally biased region" description="Low complexity" evidence="2">
    <location>
        <begin position="239"/>
        <end position="252"/>
    </location>
</feature>
<dbReference type="GO" id="GO:0030686">
    <property type="term" value="C:90S preribosome"/>
    <property type="evidence" value="ECO:0007669"/>
    <property type="project" value="TreeGrafter"/>
</dbReference>
<dbReference type="InterPro" id="IPR037393">
    <property type="entry name" value="Bud22/SRFB1"/>
</dbReference>
<feature type="compositionally biased region" description="Basic residues" evidence="2">
    <location>
        <begin position="124"/>
        <end position="136"/>
    </location>
</feature>
<feature type="region of interest" description="Disordered" evidence="2">
    <location>
        <begin position="323"/>
        <end position="372"/>
    </location>
</feature>
<protein>
    <submittedName>
        <fullName evidence="3">Serum response factor-binding protein 1 like protein</fullName>
    </submittedName>
</protein>
<reference evidence="3" key="1">
    <citation type="journal article" date="2020" name="bioRxiv">
        <title>Chromosome-level reference genome of the European wasp spider Argiope bruennichi: a resource for studies on range expansion and evolutionary adaptation.</title>
        <authorList>
            <person name="Sheffer M.M."/>
            <person name="Hoppe A."/>
            <person name="Krehenwinkel H."/>
            <person name="Uhl G."/>
            <person name="Kuss A.W."/>
            <person name="Jensen L."/>
            <person name="Jensen C."/>
            <person name="Gillespie R.G."/>
            <person name="Hoff K.J."/>
            <person name="Prost S."/>
        </authorList>
    </citation>
    <scope>NUCLEOTIDE SEQUENCE</scope>
</reference>
<feature type="region of interest" description="Disordered" evidence="2">
    <location>
        <begin position="395"/>
        <end position="600"/>
    </location>
</feature>
<evidence type="ECO:0000256" key="2">
    <source>
        <dbReference type="SAM" id="MobiDB-lite"/>
    </source>
</evidence>
<dbReference type="EMBL" id="JABXBU010002228">
    <property type="protein sequence ID" value="KAF8771790.1"/>
    <property type="molecule type" value="Genomic_DNA"/>
</dbReference>
<feature type="compositionally biased region" description="Basic and acidic residues" evidence="2">
    <location>
        <begin position="465"/>
        <end position="483"/>
    </location>
</feature>
<feature type="compositionally biased region" description="Acidic residues" evidence="2">
    <location>
        <begin position="433"/>
        <end position="443"/>
    </location>
</feature>
<keyword evidence="1" id="KW-0175">Coiled coil</keyword>
<evidence type="ECO:0000256" key="1">
    <source>
        <dbReference type="SAM" id="Coils"/>
    </source>
</evidence>
<feature type="compositionally biased region" description="Polar residues" evidence="2">
    <location>
        <begin position="144"/>
        <end position="153"/>
    </location>
</feature>
<evidence type="ECO:0000313" key="4">
    <source>
        <dbReference type="Proteomes" id="UP000807504"/>
    </source>
</evidence>
<feature type="compositionally biased region" description="Low complexity" evidence="2">
    <location>
        <begin position="565"/>
        <end position="577"/>
    </location>
</feature>
<comment type="caution">
    <text evidence="3">The sequence shown here is derived from an EMBL/GenBank/DDBJ whole genome shotgun (WGS) entry which is preliminary data.</text>
</comment>
<feature type="region of interest" description="Disordered" evidence="2">
    <location>
        <begin position="124"/>
        <end position="191"/>
    </location>
</feature>
<proteinExistence type="predicted"/>
<feature type="compositionally biased region" description="Basic and acidic residues" evidence="2">
    <location>
        <begin position="444"/>
        <end position="455"/>
    </location>
</feature>
<name>A0A8T0EGL5_ARGBR</name>
<dbReference type="PANTHER" id="PTHR23325:SF1">
    <property type="entry name" value="SERUM RESPONSE FACTOR-BINDING PROTEIN 1"/>
    <property type="match status" value="1"/>
</dbReference>
<dbReference type="PANTHER" id="PTHR23325">
    <property type="entry name" value="SERUM RESPONSE FACTOR-BINDING"/>
    <property type="match status" value="1"/>
</dbReference>
<dbReference type="AlphaFoldDB" id="A0A8T0EGL5"/>
<gene>
    <name evidence="3" type="ORF">HNY73_019164</name>
</gene>
<feature type="coiled-coil region" evidence="1">
    <location>
        <begin position="13"/>
        <end position="53"/>
    </location>
</feature>
<feature type="compositionally biased region" description="Polar residues" evidence="2">
    <location>
        <begin position="333"/>
        <end position="344"/>
    </location>
</feature>
<feature type="compositionally biased region" description="Basic and acidic residues" evidence="2">
    <location>
        <begin position="580"/>
        <end position="600"/>
    </location>
</feature>
<keyword evidence="4" id="KW-1185">Reference proteome</keyword>